<dbReference type="EMBL" id="VLNY01000007">
    <property type="protein sequence ID" value="KAA0022033.1"/>
    <property type="molecule type" value="Genomic_DNA"/>
</dbReference>
<feature type="domain" description="HTH tetR-type" evidence="3">
    <location>
        <begin position="12"/>
        <end position="72"/>
    </location>
</feature>
<accession>A0A5A7SBR3</accession>
<dbReference type="InterPro" id="IPR009057">
    <property type="entry name" value="Homeodomain-like_sf"/>
</dbReference>
<dbReference type="PANTHER" id="PTHR30055">
    <property type="entry name" value="HTH-TYPE TRANSCRIPTIONAL REGULATOR RUTR"/>
    <property type="match status" value="1"/>
</dbReference>
<dbReference type="RefSeq" id="WP_149431396.1">
    <property type="nucleotide sequence ID" value="NZ_VLNY01000007.1"/>
</dbReference>
<dbReference type="Pfam" id="PF00440">
    <property type="entry name" value="TetR_N"/>
    <property type="match status" value="1"/>
</dbReference>
<dbReference type="InterPro" id="IPR050109">
    <property type="entry name" value="HTH-type_TetR-like_transc_reg"/>
</dbReference>
<dbReference type="InterPro" id="IPR001647">
    <property type="entry name" value="HTH_TetR"/>
</dbReference>
<dbReference type="Gene3D" id="1.10.357.10">
    <property type="entry name" value="Tetracycline Repressor, domain 2"/>
    <property type="match status" value="1"/>
</dbReference>
<keyword evidence="5" id="KW-1185">Reference proteome</keyword>
<feature type="DNA-binding region" description="H-T-H motif" evidence="2">
    <location>
        <begin position="35"/>
        <end position="54"/>
    </location>
</feature>
<sequence>MADGIPRAEQADRARAAILDAAQRRFALSGYSGTTIRAVASDAAIDASMVMRYFGNKEGLFAAATAVDLAMPDWSVVPVAELGRSLARHFVDTWEHGESSAALHVLLSARAESAAADRMGEIFRLQVLPAVMAAGKKEPEDAARRSGLIATQVLGFALCRYILRLPPVMALDTDSAVESLAPVIQHYLLG</sequence>
<dbReference type="PRINTS" id="PR00455">
    <property type="entry name" value="HTHTETR"/>
</dbReference>
<dbReference type="AlphaFoldDB" id="A0A5A7SBR3"/>
<evidence type="ECO:0000256" key="1">
    <source>
        <dbReference type="ARBA" id="ARBA00023125"/>
    </source>
</evidence>
<evidence type="ECO:0000313" key="5">
    <source>
        <dbReference type="Proteomes" id="UP000322244"/>
    </source>
</evidence>
<dbReference type="SUPFAM" id="SSF46689">
    <property type="entry name" value="Homeodomain-like"/>
    <property type="match status" value="1"/>
</dbReference>
<proteinExistence type="predicted"/>
<name>A0A5A7SBR3_9NOCA</name>
<gene>
    <name evidence="4" type="ORF">FOY51_16790</name>
</gene>
<dbReference type="InterPro" id="IPR041678">
    <property type="entry name" value="TetR_C_16"/>
</dbReference>
<dbReference type="Pfam" id="PF17920">
    <property type="entry name" value="TetR_C_16"/>
    <property type="match status" value="1"/>
</dbReference>
<evidence type="ECO:0000256" key="2">
    <source>
        <dbReference type="PROSITE-ProRule" id="PRU00335"/>
    </source>
</evidence>
<reference evidence="4 5" key="1">
    <citation type="submission" date="2019-07" db="EMBL/GenBank/DDBJ databases">
        <title>Rhodococcus cavernicolus sp. nov., isolated from a cave.</title>
        <authorList>
            <person name="Lee S.D."/>
        </authorList>
    </citation>
    <scope>NUCLEOTIDE SEQUENCE [LARGE SCALE GENOMIC DNA]</scope>
    <source>
        <strain evidence="4 5">C1-24</strain>
    </source>
</reference>
<dbReference type="GO" id="GO:0000976">
    <property type="term" value="F:transcription cis-regulatory region binding"/>
    <property type="evidence" value="ECO:0007669"/>
    <property type="project" value="TreeGrafter"/>
</dbReference>
<dbReference type="PANTHER" id="PTHR30055:SF235">
    <property type="entry name" value="TRANSCRIPTIONAL REGULATORY PROTEIN"/>
    <property type="match status" value="1"/>
</dbReference>
<dbReference type="Proteomes" id="UP000322244">
    <property type="component" value="Unassembled WGS sequence"/>
</dbReference>
<dbReference type="SUPFAM" id="SSF48498">
    <property type="entry name" value="Tetracyclin repressor-like, C-terminal domain"/>
    <property type="match status" value="1"/>
</dbReference>
<keyword evidence="1 2" id="KW-0238">DNA-binding</keyword>
<comment type="caution">
    <text evidence="4">The sequence shown here is derived from an EMBL/GenBank/DDBJ whole genome shotgun (WGS) entry which is preliminary data.</text>
</comment>
<dbReference type="InterPro" id="IPR036271">
    <property type="entry name" value="Tet_transcr_reg_TetR-rel_C_sf"/>
</dbReference>
<dbReference type="OrthoDB" id="3210235at2"/>
<protein>
    <submittedName>
        <fullName evidence="4">TetR/AcrR family transcriptional regulator</fullName>
    </submittedName>
</protein>
<dbReference type="Gene3D" id="1.10.10.60">
    <property type="entry name" value="Homeodomain-like"/>
    <property type="match status" value="1"/>
</dbReference>
<evidence type="ECO:0000259" key="3">
    <source>
        <dbReference type="PROSITE" id="PS50977"/>
    </source>
</evidence>
<organism evidence="4 5">
    <name type="scientific">Antrihabitans cavernicola</name>
    <dbReference type="NCBI Taxonomy" id="2495913"/>
    <lineage>
        <taxon>Bacteria</taxon>
        <taxon>Bacillati</taxon>
        <taxon>Actinomycetota</taxon>
        <taxon>Actinomycetes</taxon>
        <taxon>Mycobacteriales</taxon>
        <taxon>Nocardiaceae</taxon>
        <taxon>Antrihabitans</taxon>
    </lineage>
</organism>
<evidence type="ECO:0000313" key="4">
    <source>
        <dbReference type="EMBL" id="KAA0022033.1"/>
    </source>
</evidence>
<dbReference type="PROSITE" id="PS50977">
    <property type="entry name" value="HTH_TETR_2"/>
    <property type="match status" value="1"/>
</dbReference>
<dbReference type="GO" id="GO:0003700">
    <property type="term" value="F:DNA-binding transcription factor activity"/>
    <property type="evidence" value="ECO:0007669"/>
    <property type="project" value="TreeGrafter"/>
</dbReference>